<feature type="binding site" evidence="10">
    <location>
        <position position="86"/>
    </location>
    <ligand>
        <name>Zn(2+)</name>
        <dbReference type="ChEBI" id="CHEBI:29105"/>
    </ligand>
</feature>
<proteinExistence type="inferred from homology"/>
<comment type="cofactor">
    <cofactor evidence="10">
        <name>Zn(2+)</name>
        <dbReference type="ChEBI" id="CHEBI:29105"/>
    </cofactor>
</comment>
<feature type="binding site" evidence="10">
    <location>
        <position position="92"/>
    </location>
    <ligand>
        <name>Zn(2+)</name>
        <dbReference type="ChEBI" id="CHEBI:29105"/>
    </ligand>
</feature>
<sequence>MRAILFDRDGTLIVDLPYNNDAKRVIPMPGARAALDRLRAAGVPIGVITNQSGVARGLITLGELSEVNDRVEELLGPFDVWEVCVHDETDGCPCRKPEPGMVLSAARRLGVPPAECVVIGDIGRDMEAARAAGARGILVPTAVTKIGEIRAAEHVAPDLPAAVEAALAFQPP</sequence>
<evidence type="ECO:0000256" key="2">
    <source>
        <dbReference type="ARBA" id="ARBA00022490"/>
    </source>
</evidence>
<comment type="cofactor">
    <cofactor evidence="10">
        <name>Mg(2+)</name>
        <dbReference type="ChEBI" id="CHEBI:18420"/>
    </cofactor>
</comment>
<comment type="caution">
    <text evidence="11">The sequence shown here is derived from an EMBL/GenBank/DDBJ whole genome shotgun (WGS) entry which is preliminary data.</text>
</comment>
<evidence type="ECO:0000256" key="8">
    <source>
        <dbReference type="PIRSR" id="PIRSR004682-1"/>
    </source>
</evidence>
<keyword evidence="3 10" id="KW-0479">Metal-binding</keyword>
<evidence type="ECO:0000256" key="5">
    <source>
        <dbReference type="ARBA" id="ARBA00023277"/>
    </source>
</evidence>
<reference evidence="11 12" key="1">
    <citation type="submission" date="2020-01" db="EMBL/GenBank/DDBJ databases">
        <title>Herbidospora sp. NEAU-GS84 nov., a novel actinomycete isolated from soil.</title>
        <authorList>
            <person name="Han L."/>
        </authorList>
    </citation>
    <scope>NUCLEOTIDE SEQUENCE [LARGE SCALE GENOMIC DNA]</scope>
    <source>
        <strain evidence="11 12">NEAU-GS84</strain>
    </source>
</reference>
<dbReference type="Pfam" id="PF13242">
    <property type="entry name" value="Hydrolase_like"/>
    <property type="match status" value="1"/>
</dbReference>
<dbReference type="NCBIfam" id="TIGR01509">
    <property type="entry name" value="HAD-SF-IA-v3"/>
    <property type="match status" value="1"/>
</dbReference>
<feature type="site" description="Stabilizes the phosphoryl group" evidence="9">
    <location>
        <position position="49"/>
    </location>
</feature>
<feature type="binding site" evidence="10">
    <location>
        <position position="84"/>
    </location>
    <ligand>
        <name>Zn(2+)</name>
        <dbReference type="ChEBI" id="CHEBI:29105"/>
    </ligand>
</feature>
<dbReference type="Pfam" id="PF13344">
    <property type="entry name" value="Hydrolase_6"/>
    <property type="match status" value="1"/>
</dbReference>
<dbReference type="InterPro" id="IPR006439">
    <property type="entry name" value="HAD-SF_hydro_IA"/>
</dbReference>
<dbReference type="InterPro" id="IPR036412">
    <property type="entry name" value="HAD-like_sf"/>
</dbReference>
<feature type="site" description="Stabilizes the phosphoryl group" evidence="9">
    <location>
        <position position="96"/>
    </location>
</feature>
<dbReference type="RefSeq" id="WP_161480862.1">
    <property type="nucleotide sequence ID" value="NZ_WXEW01000005.1"/>
</dbReference>
<dbReference type="PANTHER" id="PTHR42891">
    <property type="entry name" value="D-GLYCERO-BETA-D-MANNO-HEPTOSE-1,7-BISPHOSPHATE 7-PHOSPHATASE"/>
    <property type="match status" value="1"/>
</dbReference>
<dbReference type="AlphaFoldDB" id="A0A7C9N3W6"/>
<dbReference type="PANTHER" id="PTHR42891:SF1">
    <property type="entry name" value="D-GLYCERO-BETA-D-MANNO-HEPTOSE-1,7-BISPHOSPHATE 7-PHOSPHATASE"/>
    <property type="match status" value="1"/>
</dbReference>
<dbReference type="NCBIfam" id="TIGR01656">
    <property type="entry name" value="Histidinol-ppas"/>
    <property type="match status" value="1"/>
</dbReference>
<name>A0A7C9N3W6_9ACTN</name>
<evidence type="ECO:0000256" key="10">
    <source>
        <dbReference type="PIRSR" id="PIRSR004682-4"/>
    </source>
</evidence>
<evidence type="ECO:0000256" key="9">
    <source>
        <dbReference type="PIRSR" id="PIRSR004682-3"/>
    </source>
</evidence>
<feature type="active site" description="Nucleophile" evidence="8">
    <location>
        <position position="7"/>
    </location>
</feature>
<keyword evidence="10" id="KW-0460">Magnesium</keyword>
<keyword evidence="4 7" id="KW-0378">Hydrolase</keyword>
<evidence type="ECO:0000256" key="1">
    <source>
        <dbReference type="ARBA" id="ARBA00004496"/>
    </source>
</evidence>
<dbReference type="InterPro" id="IPR023214">
    <property type="entry name" value="HAD_sf"/>
</dbReference>
<dbReference type="NCBIfam" id="TIGR01549">
    <property type="entry name" value="HAD-SF-IA-v1"/>
    <property type="match status" value="1"/>
</dbReference>
<dbReference type="Gene3D" id="3.40.50.1000">
    <property type="entry name" value="HAD superfamily/HAD-like"/>
    <property type="match status" value="1"/>
</dbReference>
<dbReference type="GO" id="GO:0016791">
    <property type="term" value="F:phosphatase activity"/>
    <property type="evidence" value="ECO:0007669"/>
    <property type="project" value="InterPro"/>
</dbReference>
<dbReference type="InterPro" id="IPR006543">
    <property type="entry name" value="Histidinol-phos"/>
</dbReference>
<keyword evidence="12" id="KW-1185">Reference proteome</keyword>
<protein>
    <recommendedName>
        <fullName evidence="6 7">D,D-heptose 1,7-bisphosphate phosphatase</fullName>
        <ecNumber evidence="7">3.1.3.-</ecNumber>
    </recommendedName>
</protein>
<feature type="binding site" evidence="10">
    <location>
        <position position="7"/>
    </location>
    <ligand>
        <name>Mg(2+)</name>
        <dbReference type="ChEBI" id="CHEBI:18420"/>
    </ligand>
</feature>
<keyword evidence="2 7" id="KW-0963">Cytoplasm</keyword>
<dbReference type="NCBIfam" id="TIGR01662">
    <property type="entry name" value="HAD-SF-IIIA"/>
    <property type="match status" value="1"/>
</dbReference>
<keyword evidence="5 7" id="KW-0119">Carbohydrate metabolism</keyword>
<evidence type="ECO:0000313" key="11">
    <source>
        <dbReference type="EMBL" id="NAS23594.1"/>
    </source>
</evidence>
<dbReference type="InterPro" id="IPR006357">
    <property type="entry name" value="HAD-SF_hydro_IIA"/>
</dbReference>
<dbReference type="EMBL" id="WXEW01000005">
    <property type="protein sequence ID" value="NAS23594.1"/>
    <property type="molecule type" value="Genomic_DNA"/>
</dbReference>
<evidence type="ECO:0000256" key="3">
    <source>
        <dbReference type="ARBA" id="ARBA00022723"/>
    </source>
</evidence>
<dbReference type="PIRSF" id="PIRSF004682">
    <property type="entry name" value="GmhB"/>
    <property type="match status" value="1"/>
</dbReference>
<feature type="binding site" evidence="10">
    <location>
        <position position="121"/>
    </location>
    <ligand>
        <name>Mg(2+)</name>
        <dbReference type="ChEBI" id="CHEBI:18420"/>
    </ligand>
</feature>
<dbReference type="SUPFAM" id="SSF56784">
    <property type="entry name" value="HAD-like"/>
    <property type="match status" value="1"/>
</dbReference>
<organism evidence="11 12">
    <name type="scientific">Herbidospora solisilvae</name>
    <dbReference type="NCBI Taxonomy" id="2696284"/>
    <lineage>
        <taxon>Bacteria</taxon>
        <taxon>Bacillati</taxon>
        <taxon>Actinomycetota</taxon>
        <taxon>Actinomycetes</taxon>
        <taxon>Streptosporangiales</taxon>
        <taxon>Streptosporangiaceae</taxon>
        <taxon>Herbidospora</taxon>
    </lineage>
</organism>
<feature type="active site" description="Proton donor" evidence="8">
    <location>
        <position position="9"/>
    </location>
</feature>
<dbReference type="EC" id="3.1.3.-" evidence="7"/>
<evidence type="ECO:0000256" key="4">
    <source>
        <dbReference type="ARBA" id="ARBA00022801"/>
    </source>
</evidence>
<evidence type="ECO:0000256" key="6">
    <source>
        <dbReference type="ARBA" id="ARBA00031828"/>
    </source>
</evidence>
<evidence type="ECO:0000256" key="7">
    <source>
        <dbReference type="PIRNR" id="PIRNR004682"/>
    </source>
</evidence>
<feature type="binding site" evidence="10">
    <location>
        <position position="94"/>
    </location>
    <ligand>
        <name>Zn(2+)</name>
        <dbReference type="ChEBI" id="CHEBI:29105"/>
    </ligand>
</feature>
<dbReference type="InterPro" id="IPR004446">
    <property type="entry name" value="Heptose_bisP_phosphatase"/>
</dbReference>
<feature type="site" description="Contributes to substrate recognition" evidence="9">
    <location>
        <position position="95"/>
    </location>
</feature>
<dbReference type="GO" id="GO:0046872">
    <property type="term" value="F:metal ion binding"/>
    <property type="evidence" value="ECO:0007669"/>
    <property type="project" value="UniProtKB-KW"/>
</dbReference>
<comment type="similarity">
    <text evidence="7">Belongs to the gmhB family.</text>
</comment>
<evidence type="ECO:0000313" key="12">
    <source>
        <dbReference type="Proteomes" id="UP000479526"/>
    </source>
</evidence>
<dbReference type="Proteomes" id="UP000479526">
    <property type="component" value="Unassembled WGS sequence"/>
</dbReference>
<feature type="binding site" evidence="10">
    <location>
        <position position="9"/>
    </location>
    <ligand>
        <name>Mg(2+)</name>
        <dbReference type="ChEBI" id="CHEBI:18420"/>
    </ligand>
</feature>
<dbReference type="InterPro" id="IPR006549">
    <property type="entry name" value="HAD-SF_hydro_IIIA"/>
</dbReference>
<accession>A0A7C9N3W6</accession>
<dbReference type="GO" id="GO:0005737">
    <property type="term" value="C:cytoplasm"/>
    <property type="evidence" value="ECO:0007669"/>
    <property type="project" value="UniProtKB-SubCell"/>
</dbReference>
<keyword evidence="10" id="KW-0862">Zinc</keyword>
<comment type="subcellular location">
    <subcellularLocation>
        <location evidence="1 7">Cytoplasm</location>
    </subcellularLocation>
</comment>
<gene>
    <name evidence="11" type="ORF">GT755_18075</name>
</gene>
<dbReference type="GO" id="GO:0005975">
    <property type="term" value="P:carbohydrate metabolic process"/>
    <property type="evidence" value="ECO:0007669"/>
    <property type="project" value="InterPro"/>
</dbReference>